<keyword evidence="4" id="KW-0723">Serine/threonine-protein kinase</keyword>
<evidence type="ECO:0000256" key="15">
    <source>
        <dbReference type="ARBA" id="ARBA00023136"/>
    </source>
</evidence>
<dbReference type="InterPro" id="IPR000719">
    <property type="entry name" value="Prot_kinase_dom"/>
</dbReference>
<evidence type="ECO:0000256" key="4">
    <source>
        <dbReference type="ARBA" id="ARBA00022527"/>
    </source>
</evidence>
<gene>
    <name evidence="21" type="ORF">Din_046524</name>
</gene>
<dbReference type="AlphaFoldDB" id="A0A5B7CCB5"/>
<keyword evidence="12" id="KW-0418">Kinase</keyword>
<dbReference type="InterPro" id="IPR011009">
    <property type="entry name" value="Kinase-like_dom_sf"/>
</dbReference>
<evidence type="ECO:0000259" key="20">
    <source>
        <dbReference type="PROSITE" id="PS50011"/>
    </source>
</evidence>
<keyword evidence="10" id="KW-0677">Repeat</keyword>
<keyword evidence="5" id="KW-0597">Phosphoprotein</keyword>
<evidence type="ECO:0000256" key="19">
    <source>
        <dbReference type="ARBA" id="ARBA00048679"/>
    </source>
</evidence>
<keyword evidence="7" id="KW-0808">Transferase</keyword>
<dbReference type="Pfam" id="PF00069">
    <property type="entry name" value="Pkinase"/>
    <property type="match status" value="1"/>
</dbReference>
<evidence type="ECO:0000256" key="18">
    <source>
        <dbReference type="ARBA" id="ARBA00047899"/>
    </source>
</evidence>
<evidence type="ECO:0000256" key="14">
    <source>
        <dbReference type="ARBA" id="ARBA00022989"/>
    </source>
</evidence>
<proteinExistence type="predicted"/>
<protein>
    <recommendedName>
        <fullName evidence="2">non-specific serine/threonine protein kinase</fullName>
        <ecNumber evidence="2">2.7.11.1</ecNumber>
    </recommendedName>
</protein>
<dbReference type="PROSITE" id="PS00108">
    <property type="entry name" value="PROTEIN_KINASE_ST"/>
    <property type="match status" value="1"/>
</dbReference>
<keyword evidence="11" id="KW-0547">Nucleotide-binding</keyword>
<keyword evidence="3" id="KW-1003">Cell membrane</keyword>
<keyword evidence="9" id="KW-0732">Signal</keyword>
<evidence type="ECO:0000256" key="9">
    <source>
        <dbReference type="ARBA" id="ARBA00022729"/>
    </source>
</evidence>
<dbReference type="PANTHER" id="PTHR48055">
    <property type="entry name" value="LEUCINE-RICH REPEAT RECEPTOR PROTEIN KINASE EMS1"/>
    <property type="match status" value="1"/>
</dbReference>
<dbReference type="PROSITE" id="PS50011">
    <property type="entry name" value="PROTEIN_KINASE_DOM"/>
    <property type="match status" value="1"/>
</dbReference>
<evidence type="ECO:0000256" key="5">
    <source>
        <dbReference type="ARBA" id="ARBA00022553"/>
    </source>
</evidence>
<keyword evidence="6" id="KW-0433">Leucine-rich repeat</keyword>
<evidence type="ECO:0000256" key="16">
    <source>
        <dbReference type="ARBA" id="ARBA00023170"/>
    </source>
</evidence>
<evidence type="ECO:0000256" key="1">
    <source>
        <dbReference type="ARBA" id="ARBA00004162"/>
    </source>
</evidence>
<dbReference type="GO" id="GO:0005886">
    <property type="term" value="C:plasma membrane"/>
    <property type="evidence" value="ECO:0007669"/>
    <property type="project" value="UniProtKB-SubCell"/>
</dbReference>
<dbReference type="SMART" id="SM00220">
    <property type="entry name" value="S_TKc"/>
    <property type="match status" value="1"/>
</dbReference>
<feature type="domain" description="Protein kinase" evidence="20">
    <location>
        <begin position="1"/>
        <end position="274"/>
    </location>
</feature>
<dbReference type="Gene3D" id="1.10.510.10">
    <property type="entry name" value="Transferase(Phosphotransferase) domain 1"/>
    <property type="match status" value="1"/>
</dbReference>
<keyword evidence="8" id="KW-0812">Transmembrane</keyword>
<dbReference type="InterPro" id="IPR008271">
    <property type="entry name" value="Ser/Thr_kinase_AS"/>
</dbReference>
<keyword evidence="13" id="KW-0067">ATP-binding</keyword>
<evidence type="ECO:0000256" key="2">
    <source>
        <dbReference type="ARBA" id="ARBA00012513"/>
    </source>
</evidence>
<dbReference type="FunFam" id="1.10.510.10:FF:000358">
    <property type="entry name" value="Putative leucine-rich repeat receptor-like serine/threonine-protein kinase"/>
    <property type="match status" value="1"/>
</dbReference>
<keyword evidence="16" id="KW-0675">Receptor</keyword>
<evidence type="ECO:0000256" key="8">
    <source>
        <dbReference type="ARBA" id="ARBA00022692"/>
    </source>
</evidence>
<evidence type="ECO:0000256" key="13">
    <source>
        <dbReference type="ARBA" id="ARBA00022840"/>
    </source>
</evidence>
<evidence type="ECO:0000256" key="12">
    <source>
        <dbReference type="ARBA" id="ARBA00022777"/>
    </source>
</evidence>
<accession>A0A5B7CCB5</accession>
<comment type="catalytic activity">
    <reaction evidence="18">
        <text>L-threonyl-[protein] + ATP = O-phospho-L-threonyl-[protein] + ADP + H(+)</text>
        <dbReference type="Rhea" id="RHEA:46608"/>
        <dbReference type="Rhea" id="RHEA-COMP:11060"/>
        <dbReference type="Rhea" id="RHEA-COMP:11605"/>
        <dbReference type="ChEBI" id="CHEBI:15378"/>
        <dbReference type="ChEBI" id="CHEBI:30013"/>
        <dbReference type="ChEBI" id="CHEBI:30616"/>
        <dbReference type="ChEBI" id="CHEBI:61977"/>
        <dbReference type="ChEBI" id="CHEBI:456216"/>
        <dbReference type="EC" id="2.7.11.1"/>
    </reaction>
</comment>
<dbReference type="InterPro" id="IPR051564">
    <property type="entry name" value="LRR_receptor-like_kinase"/>
</dbReference>
<dbReference type="PANTHER" id="PTHR48055:SF36">
    <property type="entry name" value="PROTEIN KINASE, PLANT-TYPE, PUTATIVE-RELATED"/>
    <property type="match status" value="1"/>
</dbReference>
<evidence type="ECO:0000256" key="3">
    <source>
        <dbReference type="ARBA" id="ARBA00022475"/>
    </source>
</evidence>
<dbReference type="EMBL" id="GHES01046524">
    <property type="protein sequence ID" value="MPA77083.1"/>
    <property type="molecule type" value="Transcribed_RNA"/>
</dbReference>
<evidence type="ECO:0000256" key="6">
    <source>
        <dbReference type="ARBA" id="ARBA00022614"/>
    </source>
</evidence>
<reference evidence="21" key="1">
    <citation type="submission" date="2019-08" db="EMBL/GenBank/DDBJ databases">
        <title>Reference gene set and small RNA set construction with multiple tissues from Davidia involucrata Baill.</title>
        <authorList>
            <person name="Yang H."/>
            <person name="Zhou C."/>
            <person name="Li G."/>
            <person name="Wang J."/>
            <person name="Gao P."/>
            <person name="Wang M."/>
            <person name="Wang R."/>
            <person name="Zhao Y."/>
        </authorList>
    </citation>
    <scope>NUCLEOTIDE SEQUENCE</scope>
    <source>
        <tissue evidence="21">Mixed with DoveR01_LX</tissue>
    </source>
</reference>
<dbReference type="Gene3D" id="3.30.200.20">
    <property type="entry name" value="Phosphorylase Kinase, domain 1"/>
    <property type="match status" value="1"/>
</dbReference>
<evidence type="ECO:0000256" key="7">
    <source>
        <dbReference type="ARBA" id="ARBA00022679"/>
    </source>
</evidence>
<dbReference type="GO" id="GO:0005524">
    <property type="term" value="F:ATP binding"/>
    <property type="evidence" value="ECO:0007669"/>
    <property type="project" value="UniProtKB-KW"/>
</dbReference>
<dbReference type="GO" id="GO:0004674">
    <property type="term" value="F:protein serine/threonine kinase activity"/>
    <property type="evidence" value="ECO:0007669"/>
    <property type="project" value="UniProtKB-KW"/>
</dbReference>
<organism evidence="21">
    <name type="scientific">Davidia involucrata</name>
    <name type="common">Dove tree</name>
    <dbReference type="NCBI Taxonomy" id="16924"/>
    <lineage>
        <taxon>Eukaryota</taxon>
        <taxon>Viridiplantae</taxon>
        <taxon>Streptophyta</taxon>
        <taxon>Embryophyta</taxon>
        <taxon>Tracheophyta</taxon>
        <taxon>Spermatophyta</taxon>
        <taxon>Magnoliopsida</taxon>
        <taxon>eudicotyledons</taxon>
        <taxon>Gunneridae</taxon>
        <taxon>Pentapetalae</taxon>
        <taxon>asterids</taxon>
        <taxon>Cornales</taxon>
        <taxon>Nyssaceae</taxon>
        <taxon>Davidia</taxon>
    </lineage>
</organism>
<comment type="subcellular location">
    <subcellularLocation>
        <location evidence="1">Cell membrane</location>
        <topology evidence="1">Single-pass membrane protein</topology>
    </subcellularLocation>
</comment>
<sequence length="280" mass="31401">MGSFGSVFRGTLSDGMSIAIKVFNLQLEGAFKSFDVECEVMRNIRHRNLVRIISSCTNMDFKALVLEYMPNGSLEKWLHTQNYGLDILQRLNIMIDVALALEYLHHDHTTPIVHCDLKPSNILLDEDMIAHVGDFGIAKLLGEGEFVAQTMTLATIGYMAPEYGTEGIVSTRGDVYSYGIMLMEAFTRKKPTDEMFVGEMSLKHWVSESLHGGSIIEVVDTNLIGSEDVNFSTKKQFVSSILHLAMDCSTELPEGRITMRDAVARLKKIKIKYLPNIERA</sequence>
<keyword evidence="14" id="KW-1133">Transmembrane helix</keyword>
<dbReference type="EC" id="2.7.11.1" evidence="2"/>
<evidence type="ECO:0000256" key="11">
    <source>
        <dbReference type="ARBA" id="ARBA00022741"/>
    </source>
</evidence>
<evidence type="ECO:0000313" key="21">
    <source>
        <dbReference type="EMBL" id="MPA77083.1"/>
    </source>
</evidence>
<keyword evidence="17" id="KW-0325">Glycoprotein</keyword>
<name>A0A5B7CCB5_DAVIN</name>
<dbReference type="SUPFAM" id="SSF56112">
    <property type="entry name" value="Protein kinase-like (PK-like)"/>
    <property type="match status" value="1"/>
</dbReference>
<evidence type="ECO:0000256" key="10">
    <source>
        <dbReference type="ARBA" id="ARBA00022737"/>
    </source>
</evidence>
<keyword evidence="15" id="KW-0472">Membrane</keyword>
<comment type="catalytic activity">
    <reaction evidence="19">
        <text>L-seryl-[protein] + ATP = O-phospho-L-seryl-[protein] + ADP + H(+)</text>
        <dbReference type="Rhea" id="RHEA:17989"/>
        <dbReference type="Rhea" id="RHEA-COMP:9863"/>
        <dbReference type="Rhea" id="RHEA-COMP:11604"/>
        <dbReference type="ChEBI" id="CHEBI:15378"/>
        <dbReference type="ChEBI" id="CHEBI:29999"/>
        <dbReference type="ChEBI" id="CHEBI:30616"/>
        <dbReference type="ChEBI" id="CHEBI:83421"/>
        <dbReference type="ChEBI" id="CHEBI:456216"/>
        <dbReference type="EC" id="2.7.11.1"/>
    </reaction>
</comment>
<evidence type="ECO:0000256" key="17">
    <source>
        <dbReference type="ARBA" id="ARBA00023180"/>
    </source>
</evidence>